<dbReference type="GO" id="GO:0005615">
    <property type="term" value="C:extracellular space"/>
    <property type="evidence" value="ECO:0007669"/>
    <property type="project" value="TreeGrafter"/>
</dbReference>
<dbReference type="PANTHER" id="PTHR10974">
    <property type="entry name" value="FI08016P-RELATED"/>
    <property type="match status" value="1"/>
</dbReference>
<dbReference type="InterPro" id="IPR004245">
    <property type="entry name" value="DUF229"/>
</dbReference>
<dbReference type="InterPro" id="IPR017850">
    <property type="entry name" value="Alkaline_phosphatase_core_sf"/>
</dbReference>
<keyword evidence="2" id="KW-1185">Reference proteome</keyword>
<evidence type="ECO:0000313" key="1">
    <source>
        <dbReference type="EMBL" id="KAJ9574151.1"/>
    </source>
</evidence>
<dbReference type="PANTHER" id="PTHR10974:SF1">
    <property type="entry name" value="FI08016P-RELATED"/>
    <property type="match status" value="1"/>
</dbReference>
<reference evidence="1" key="2">
    <citation type="submission" date="2023-05" db="EMBL/GenBank/DDBJ databases">
        <authorList>
            <person name="Fouks B."/>
        </authorList>
    </citation>
    <scope>NUCLEOTIDE SEQUENCE</scope>
    <source>
        <strain evidence="1">Stay&amp;Tobe</strain>
        <tissue evidence="1">Testes</tissue>
    </source>
</reference>
<dbReference type="Proteomes" id="UP001233999">
    <property type="component" value="Unassembled WGS sequence"/>
</dbReference>
<dbReference type="Pfam" id="PF02995">
    <property type="entry name" value="DUF229"/>
    <property type="match status" value="1"/>
</dbReference>
<feature type="non-terminal residue" evidence="1">
    <location>
        <position position="1"/>
    </location>
</feature>
<comment type="caution">
    <text evidence="1">The sequence shown here is derived from an EMBL/GenBank/DDBJ whole genome shotgun (WGS) entry which is preliminary data.</text>
</comment>
<dbReference type="FunFam" id="3.40.720.10:FF:000017">
    <property type="entry name" value="Predicted protein"/>
    <property type="match status" value="1"/>
</dbReference>
<dbReference type="AlphaFoldDB" id="A0AAD8E240"/>
<proteinExistence type="predicted"/>
<organism evidence="1 2">
    <name type="scientific">Diploptera punctata</name>
    <name type="common">Pacific beetle cockroach</name>
    <dbReference type="NCBI Taxonomy" id="6984"/>
    <lineage>
        <taxon>Eukaryota</taxon>
        <taxon>Metazoa</taxon>
        <taxon>Ecdysozoa</taxon>
        <taxon>Arthropoda</taxon>
        <taxon>Hexapoda</taxon>
        <taxon>Insecta</taxon>
        <taxon>Pterygota</taxon>
        <taxon>Neoptera</taxon>
        <taxon>Polyneoptera</taxon>
        <taxon>Dictyoptera</taxon>
        <taxon>Blattodea</taxon>
        <taxon>Blaberoidea</taxon>
        <taxon>Blaberidae</taxon>
        <taxon>Diplopterinae</taxon>
        <taxon>Diploptera</taxon>
    </lineage>
</organism>
<dbReference type="SUPFAM" id="SSF53649">
    <property type="entry name" value="Alkaline phosphatase-like"/>
    <property type="match status" value="1"/>
</dbReference>
<dbReference type="EMBL" id="JASPKZ010010653">
    <property type="protein sequence ID" value="KAJ9574151.1"/>
    <property type="molecule type" value="Genomic_DNA"/>
</dbReference>
<dbReference type="CDD" id="cd16021">
    <property type="entry name" value="ALP_like"/>
    <property type="match status" value="1"/>
</dbReference>
<protein>
    <submittedName>
        <fullName evidence="1">Uncharacterized protein</fullName>
    </submittedName>
</protein>
<name>A0AAD8E240_DIPPU</name>
<evidence type="ECO:0000313" key="2">
    <source>
        <dbReference type="Proteomes" id="UP001233999"/>
    </source>
</evidence>
<gene>
    <name evidence="1" type="ORF">L9F63_008484</name>
</gene>
<sequence length="510" mass="58933">FRECKTFKRDVVIQDEYLHVTCRVNGEKIFKQYYAFVPNKPKIWNSQNIAEHTNTSYNLLLVGMDAVSRLNFHRQLPNTINTLNNLGMIELLGYNKVADEKFPNLVPLLTGQSTSELKKTCWLNNYETLDSCPWIWKNFHNSGFISGYGEDAADLSMFFYHNEGLSQKPTDYDITPFMKQADEDTGHKNTYVANLCLGNHMCLETLFDYISKFANSFKNYRKFGFFWSNSLTHDNLNYASLADNSYVRLIRQLDSSEVLTNTILILLSDHGLRNSKITEVNQGYLEDKLPHVFFIFPKTFEKMYPLAINNLKSNTHRLTTAFDIHKTLLDLTNPELKIDNQILRQRRFELQRENSTRAISLFLRVPESRTCKDAEIGLHYCTCLISKSISPTGKLVQDIGNGLVQYINSLLKKYTECSLLTLVEVRTARIEYSLVQWYEKTKEKYRSHYVVSVLTAPGNGLFEGIIAQTSNKGTYHIIGNVTRINTYGSENTCIDDYDIKYFCYCEDLIS</sequence>
<accession>A0AAD8E240</accession>
<dbReference type="Gene3D" id="3.40.720.10">
    <property type="entry name" value="Alkaline Phosphatase, subunit A"/>
    <property type="match status" value="1"/>
</dbReference>
<reference evidence="1" key="1">
    <citation type="journal article" date="2023" name="IScience">
        <title>Live-bearing cockroach genome reveals convergent evolutionary mechanisms linked to viviparity in insects and beyond.</title>
        <authorList>
            <person name="Fouks B."/>
            <person name="Harrison M.C."/>
            <person name="Mikhailova A.A."/>
            <person name="Marchal E."/>
            <person name="English S."/>
            <person name="Carruthers M."/>
            <person name="Jennings E.C."/>
            <person name="Chiamaka E.L."/>
            <person name="Frigard R.A."/>
            <person name="Pippel M."/>
            <person name="Attardo G.M."/>
            <person name="Benoit J.B."/>
            <person name="Bornberg-Bauer E."/>
            <person name="Tobe S.S."/>
        </authorList>
    </citation>
    <scope>NUCLEOTIDE SEQUENCE</scope>
    <source>
        <strain evidence="1">Stay&amp;Tobe</strain>
    </source>
</reference>